<sequence length="275" mass="28324">MALPGFTQREFLKARGRSSPAALSRARNVRRITGGGGAGFTSRRGFIPKRGAGREGGRGGGPTAEELAAAFLAASGGGGGGGGRSQADELSLIREQARLGSEESSRERAAAERQAELNRAFERAQEQKRLEEERRQQAAALQAQRQEVFNSLIGKDPVRAILFAMGIGPEADIFSTQIKSLGATQTPLAGVGQSKLQTETALSGLLGRSIQLGAGGVSNLGGAEQAAQAFQSGGAQVQNLLTSAFGVGGTRGAGISAEELIQRIGAVTPTGVLQQ</sequence>
<dbReference type="EMBL" id="LAZR01040948">
    <property type="protein sequence ID" value="KKL13216.1"/>
    <property type="molecule type" value="Genomic_DNA"/>
</dbReference>
<accession>A0A0F9D632</accession>
<comment type="caution">
    <text evidence="3">The sequence shown here is derived from an EMBL/GenBank/DDBJ whole genome shotgun (WGS) entry which is preliminary data.</text>
</comment>
<reference evidence="3" key="1">
    <citation type="journal article" date="2015" name="Nature">
        <title>Complex archaea that bridge the gap between prokaryotes and eukaryotes.</title>
        <authorList>
            <person name="Spang A."/>
            <person name="Saw J.H."/>
            <person name="Jorgensen S.L."/>
            <person name="Zaremba-Niedzwiedzka K."/>
            <person name="Martijn J."/>
            <person name="Lind A.E."/>
            <person name="van Eijk R."/>
            <person name="Schleper C."/>
            <person name="Guy L."/>
            <person name="Ettema T.J."/>
        </authorList>
    </citation>
    <scope>NUCLEOTIDE SEQUENCE</scope>
</reference>
<name>A0A0F9D632_9ZZZZ</name>
<organism evidence="3">
    <name type="scientific">marine sediment metagenome</name>
    <dbReference type="NCBI Taxonomy" id="412755"/>
    <lineage>
        <taxon>unclassified sequences</taxon>
        <taxon>metagenomes</taxon>
        <taxon>ecological metagenomes</taxon>
    </lineage>
</organism>
<evidence type="ECO:0000313" key="3">
    <source>
        <dbReference type="EMBL" id="KKL13216.1"/>
    </source>
</evidence>
<evidence type="ECO:0000256" key="1">
    <source>
        <dbReference type="SAM" id="Coils"/>
    </source>
</evidence>
<feature type="region of interest" description="Disordered" evidence="2">
    <location>
        <begin position="1"/>
        <end position="63"/>
    </location>
</feature>
<protein>
    <submittedName>
        <fullName evidence="3">Uncharacterized protein</fullName>
    </submittedName>
</protein>
<evidence type="ECO:0000256" key="2">
    <source>
        <dbReference type="SAM" id="MobiDB-lite"/>
    </source>
</evidence>
<dbReference type="AlphaFoldDB" id="A0A0F9D632"/>
<feature type="coiled-coil region" evidence="1">
    <location>
        <begin position="107"/>
        <end position="147"/>
    </location>
</feature>
<keyword evidence="1" id="KW-0175">Coiled coil</keyword>
<proteinExistence type="predicted"/>
<gene>
    <name evidence="3" type="ORF">LCGC14_2527980</name>
</gene>